<evidence type="ECO:0000256" key="3">
    <source>
        <dbReference type="ARBA" id="ARBA00022475"/>
    </source>
</evidence>
<dbReference type="Pfam" id="PF19300">
    <property type="entry name" value="BPD_transp_1_N"/>
    <property type="match status" value="1"/>
</dbReference>
<evidence type="ECO:0000259" key="8">
    <source>
        <dbReference type="PROSITE" id="PS50928"/>
    </source>
</evidence>
<evidence type="ECO:0000256" key="6">
    <source>
        <dbReference type="ARBA" id="ARBA00023136"/>
    </source>
</evidence>
<organism evidence="9 10">
    <name type="scientific">Paracoccus shanxieyensis</name>
    <dbReference type="NCBI Taxonomy" id="2675752"/>
    <lineage>
        <taxon>Bacteria</taxon>
        <taxon>Pseudomonadati</taxon>
        <taxon>Pseudomonadota</taxon>
        <taxon>Alphaproteobacteria</taxon>
        <taxon>Rhodobacterales</taxon>
        <taxon>Paracoccaceae</taxon>
        <taxon>Paracoccus</taxon>
    </lineage>
</organism>
<dbReference type="Gene3D" id="1.10.3720.10">
    <property type="entry name" value="MetI-like"/>
    <property type="match status" value="1"/>
</dbReference>
<dbReference type="Proteomes" id="UP000478740">
    <property type="component" value="Unassembled WGS sequence"/>
</dbReference>
<comment type="similarity">
    <text evidence="7">Belongs to the binding-protein-dependent transport system permease family.</text>
</comment>
<evidence type="ECO:0000256" key="5">
    <source>
        <dbReference type="ARBA" id="ARBA00022989"/>
    </source>
</evidence>
<name>A0A6L6J123_9RHOB</name>
<dbReference type="Pfam" id="PF00528">
    <property type="entry name" value="BPD_transp_1"/>
    <property type="match status" value="1"/>
</dbReference>
<feature type="transmembrane region" description="Helical" evidence="7">
    <location>
        <begin position="20"/>
        <end position="37"/>
    </location>
</feature>
<comment type="caution">
    <text evidence="9">The sequence shown here is derived from an EMBL/GenBank/DDBJ whole genome shotgun (WGS) entry which is preliminary data.</text>
</comment>
<feature type="domain" description="ABC transmembrane type-1" evidence="8">
    <location>
        <begin position="116"/>
        <end position="324"/>
    </location>
</feature>
<dbReference type="PROSITE" id="PS50928">
    <property type="entry name" value="ABC_TM1"/>
    <property type="match status" value="1"/>
</dbReference>
<dbReference type="PANTHER" id="PTHR30465">
    <property type="entry name" value="INNER MEMBRANE ABC TRANSPORTER"/>
    <property type="match status" value="1"/>
</dbReference>
<keyword evidence="3" id="KW-1003">Cell membrane</keyword>
<evidence type="ECO:0000256" key="4">
    <source>
        <dbReference type="ARBA" id="ARBA00022692"/>
    </source>
</evidence>
<evidence type="ECO:0000256" key="1">
    <source>
        <dbReference type="ARBA" id="ARBA00004651"/>
    </source>
</evidence>
<dbReference type="GO" id="GO:0055085">
    <property type="term" value="P:transmembrane transport"/>
    <property type="evidence" value="ECO:0007669"/>
    <property type="project" value="InterPro"/>
</dbReference>
<feature type="transmembrane region" description="Helical" evidence="7">
    <location>
        <begin position="155"/>
        <end position="177"/>
    </location>
</feature>
<protein>
    <submittedName>
        <fullName evidence="9">ABC transporter permease subunit</fullName>
    </submittedName>
</protein>
<dbReference type="InterPro" id="IPR035906">
    <property type="entry name" value="MetI-like_sf"/>
</dbReference>
<dbReference type="InterPro" id="IPR045621">
    <property type="entry name" value="BPD_transp_1_N"/>
</dbReference>
<gene>
    <name evidence="9" type="ORF">GL284_11855</name>
</gene>
<dbReference type="CDD" id="cd06261">
    <property type="entry name" value="TM_PBP2"/>
    <property type="match status" value="1"/>
</dbReference>
<dbReference type="EMBL" id="WMII01000010">
    <property type="protein sequence ID" value="MTH64960.1"/>
    <property type="molecule type" value="Genomic_DNA"/>
</dbReference>
<dbReference type="SUPFAM" id="SSF161098">
    <property type="entry name" value="MetI-like"/>
    <property type="match status" value="1"/>
</dbReference>
<feature type="transmembrane region" description="Helical" evidence="7">
    <location>
        <begin position="259"/>
        <end position="285"/>
    </location>
</feature>
<sequence>MGQRALEHRRLVPRRRLGVLRRLWVLLPISLMIFLLLEAAPGDPLGQIPLTLPPEVADAMRGALGVGEPWPLRYALWLKQFFWTEPLHWAGLAPDAPRIVSYQSRAPVFDVIAQRLPQTLWVLGLAYLLGIALAVGIGMAAGWRPGGWLDRLCSAAAMLGWSLPTFLTGLVLIWAFAIRLGWLPSVYDTTLRVRDGSSLAQQMRQMAMPVAVLALYNAAQLGLVLRAALLEQRPQDYVRTARAKGMSPRRVLWHMLRNALAPLVTTIALGLPGVFAGAIITEQLFRINGLGQLLIGAVQANDLPMVMTLCFLSAVLIVLCNLVADIACRWLDPRLG</sequence>
<dbReference type="PANTHER" id="PTHR30465:SF97">
    <property type="entry name" value="OPPB IN A BINDING PROTEIN-DEPENDENT TRANSPORT SYSTEM"/>
    <property type="match status" value="1"/>
</dbReference>
<keyword evidence="2 7" id="KW-0813">Transport</keyword>
<evidence type="ECO:0000313" key="9">
    <source>
        <dbReference type="EMBL" id="MTH64960.1"/>
    </source>
</evidence>
<keyword evidence="5 7" id="KW-1133">Transmembrane helix</keyword>
<evidence type="ECO:0000256" key="7">
    <source>
        <dbReference type="RuleBase" id="RU363032"/>
    </source>
</evidence>
<proteinExistence type="inferred from homology"/>
<comment type="subcellular location">
    <subcellularLocation>
        <location evidence="1 7">Cell membrane</location>
        <topology evidence="1 7">Multi-pass membrane protein</topology>
    </subcellularLocation>
</comment>
<feature type="transmembrane region" description="Helical" evidence="7">
    <location>
        <begin position="206"/>
        <end position="229"/>
    </location>
</feature>
<feature type="transmembrane region" description="Helical" evidence="7">
    <location>
        <begin position="120"/>
        <end position="143"/>
    </location>
</feature>
<feature type="transmembrane region" description="Helical" evidence="7">
    <location>
        <begin position="305"/>
        <end position="324"/>
    </location>
</feature>
<dbReference type="GO" id="GO:0005886">
    <property type="term" value="C:plasma membrane"/>
    <property type="evidence" value="ECO:0007669"/>
    <property type="project" value="UniProtKB-SubCell"/>
</dbReference>
<evidence type="ECO:0000256" key="2">
    <source>
        <dbReference type="ARBA" id="ARBA00022448"/>
    </source>
</evidence>
<dbReference type="InterPro" id="IPR000515">
    <property type="entry name" value="MetI-like"/>
</dbReference>
<keyword evidence="10" id="KW-1185">Reference proteome</keyword>
<keyword evidence="6 7" id="KW-0472">Membrane</keyword>
<dbReference type="AlphaFoldDB" id="A0A6L6J123"/>
<accession>A0A6L6J123</accession>
<evidence type="ECO:0000313" key="10">
    <source>
        <dbReference type="Proteomes" id="UP000478740"/>
    </source>
</evidence>
<keyword evidence="4 7" id="KW-0812">Transmembrane</keyword>
<reference evidence="9 10" key="1">
    <citation type="submission" date="2019-11" db="EMBL/GenBank/DDBJ databases">
        <authorList>
            <person name="Dong K."/>
        </authorList>
    </citation>
    <scope>NUCLEOTIDE SEQUENCE [LARGE SCALE GENOMIC DNA]</scope>
    <source>
        <strain evidence="9 10">DK608</strain>
    </source>
</reference>